<organism evidence="2">
    <name type="scientific">Spongospora subterranea</name>
    <dbReference type="NCBI Taxonomy" id="70186"/>
    <lineage>
        <taxon>Eukaryota</taxon>
        <taxon>Sar</taxon>
        <taxon>Rhizaria</taxon>
        <taxon>Endomyxa</taxon>
        <taxon>Phytomyxea</taxon>
        <taxon>Plasmodiophorida</taxon>
        <taxon>Plasmodiophoridae</taxon>
        <taxon>Spongospora</taxon>
    </lineage>
</organism>
<sequence length="101" mass="10459">HRIVLSMQPGLFSSSPIEAAFARQNACNGIRNGPVAGGAVDVGGDGADPVAGGEGIGGVTSGFVGYPDRSPYMKRQANTYDKASWPQPELNRARTGHSCAR</sequence>
<proteinExistence type="predicted"/>
<evidence type="ECO:0000313" key="2">
    <source>
        <dbReference type="EMBL" id="CRZ04402.1"/>
    </source>
</evidence>
<name>A0A0H5QRX9_9EUKA</name>
<evidence type="ECO:0000256" key="1">
    <source>
        <dbReference type="SAM" id="MobiDB-lite"/>
    </source>
</evidence>
<accession>A0A0H5QRX9</accession>
<dbReference type="EMBL" id="HACM01003960">
    <property type="protein sequence ID" value="CRZ04402.1"/>
    <property type="molecule type" value="Transcribed_RNA"/>
</dbReference>
<reference evidence="2" key="1">
    <citation type="submission" date="2015-04" db="EMBL/GenBank/DDBJ databases">
        <title>The genome sequence of the plant pathogenic Rhizarian Plasmodiophora brassicae reveals insights in its biotrophic life cycle and the origin of chitin synthesis.</title>
        <authorList>
            <person name="Schwelm A."/>
            <person name="Fogelqvist J."/>
            <person name="Knaust A."/>
            <person name="Julke S."/>
            <person name="Lilja T."/>
            <person name="Dhandapani V."/>
            <person name="Bonilla-Rosso G."/>
            <person name="Karlsson M."/>
            <person name="Shevchenko A."/>
            <person name="Choi S.R."/>
            <person name="Kim H.G."/>
            <person name="Park J.Y."/>
            <person name="Lim Y.P."/>
            <person name="Ludwig-Muller J."/>
            <person name="Dixelius C."/>
        </authorList>
    </citation>
    <scope>NUCLEOTIDE SEQUENCE</scope>
    <source>
        <tissue evidence="2">Potato root galls</tissue>
    </source>
</reference>
<dbReference type="AlphaFoldDB" id="A0A0H5QRX9"/>
<protein>
    <submittedName>
        <fullName evidence="2">Uncharacterized protein</fullName>
    </submittedName>
</protein>
<feature type="non-terminal residue" evidence="2">
    <location>
        <position position="101"/>
    </location>
</feature>
<feature type="region of interest" description="Disordered" evidence="1">
    <location>
        <begin position="77"/>
        <end position="101"/>
    </location>
</feature>
<feature type="non-terminal residue" evidence="2">
    <location>
        <position position="1"/>
    </location>
</feature>